<dbReference type="InterPro" id="IPR036388">
    <property type="entry name" value="WH-like_DNA-bd_sf"/>
</dbReference>
<dbReference type="PANTHER" id="PTHR33164">
    <property type="entry name" value="TRANSCRIPTIONAL REGULATOR, MARR FAMILY"/>
    <property type="match status" value="1"/>
</dbReference>
<dbReference type="InterPro" id="IPR036390">
    <property type="entry name" value="WH_DNA-bd_sf"/>
</dbReference>
<dbReference type="SMART" id="SM00347">
    <property type="entry name" value="HTH_MARR"/>
    <property type="match status" value="1"/>
</dbReference>
<dbReference type="InterPro" id="IPR000835">
    <property type="entry name" value="HTH_MarR-typ"/>
</dbReference>
<dbReference type="Proteomes" id="UP000019146">
    <property type="component" value="Plasmid unnamed"/>
</dbReference>
<dbReference type="GO" id="GO:0006950">
    <property type="term" value="P:response to stress"/>
    <property type="evidence" value="ECO:0007669"/>
    <property type="project" value="TreeGrafter"/>
</dbReference>
<dbReference type="KEGG" id="bcai:K788_0001967"/>
<reference evidence="2 3" key="1">
    <citation type="journal article" date="2014" name="Genome Announc.">
        <title>Draft Genome Sequence of the Haloacid-Degrading Burkholderia caribensis Strain MBA4.</title>
        <authorList>
            <person name="Pan Y."/>
            <person name="Kong K.F."/>
            <person name="Tsang J.S."/>
        </authorList>
    </citation>
    <scope>NUCLEOTIDE SEQUENCE [LARGE SCALE GENOMIC DNA]</scope>
    <source>
        <strain evidence="2 3">MBA4</strain>
        <plasmid evidence="3">Plasmid</plasmid>
    </source>
</reference>
<protein>
    <submittedName>
        <fullName evidence="2">Transcriptional regulator, MarR family</fullName>
    </submittedName>
</protein>
<dbReference type="PANTHER" id="PTHR33164:SF43">
    <property type="entry name" value="HTH-TYPE TRANSCRIPTIONAL REPRESSOR YETL"/>
    <property type="match status" value="1"/>
</dbReference>
<dbReference type="Gene3D" id="1.10.10.10">
    <property type="entry name" value="Winged helix-like DNA-binding domain superfamily/Winged helix DNA-binding domain"/>
    <property type="match status" value="1"/>
</dbReference>
<dbReference type="PROSITE" id="PS50995">
    <property type="entry name" value="HTH_MARR_2"/>
    <property type="match status" value="1"/>
</dbReference>
<accession>A0A0P0RQA5</accession>
<dbReference type="SUPFAM" id="SSF46785">
    <property type="entry name" value="Winged helix' DNA-binding domain"/>
    <property type="match status" value="1"/>
</dbReference>
<name>A0A0P0RQA5_9BURK</name>
<feature type="domain" description="HTH marR-type" evidence="1">
    <location>
        <begin position="51"/>
        <end position="170"/>
    </location>
</feature>
<proteinExistence type="predicted"/>
<dbReference type="Pfam" id="PF12802">
    <property type="entry name" value="MarR_2"/>
    <property type="match status" value="1"/>
</dbReference>
<evidence type="ECO:0000313" key="2">
    <source>
        <dbReference type="EMBL" id="ALL71214.1"/>
    </source>
</evidence>
<dbReference type="EMBL" id="CP012748">
    <property type="protein sequence ID" value="ALL71214.1"/>
    <property type="molecule type" value="Genomic_DNA"/>
</dbReference>
<evidence type="ECO:0000259" key="1">
    <source>
        <dbReference type="PROSITE" id="PS50995"/>
    </source>
</evidence>
<keyword evidence="2" id="KW-0614">Plasmid</keyword>
<dbReference type="GO" id="GO:0003700">
    <property type="term" value="F:DNA-binding transcription factor activity"/>
    <property type="evidence" value="ECO:0007669"/>
    <property type="project" value="InterPro"/>
</dbReference>
<evidence type="ECO:0000313" key="3">
    <source>
        <dbReference type="Proteomes" id="UP000019146"/>
    </source>
</evidence>
<dbReference type="AlphaFoldDB" id="A0A0P0RQA5"/>
<geneLocation type="plasmid" evidence="3"/>
<sequence length="170" mass="19158">MKGKVQMTADDRTVCMIREHHRVFIHTPGLQMSSSRQSKRNLPGKHDLESMSVFRYELRKFLRVSEEIASAAGITTLQYQLLLHVRGFEGRNWATVGELAERLQAAPNGTAALVSRCESAGLVTRKPDAEDRRQVQVHLTPKGERCLLKLAAEHKAHYGSFGWVFGDTDE</sequence>
<dbReference type="InterPro" id="IPR039422">
    <property type="entry name" value="MarR/SlyA-like"/>
</dbReference>
<gene>
    <name evidence="2" type="ORF">K788_0001967</name>
</gene>
<organism evidence="2 3">
    <name type="scientific">Paraburkholderia caribensis MBA4</name>
    <dbReference type="NCBI Taxonomy" id="1323664"/>
    <lineage>
        <taxon>Bacteria</taxon>
        <taxon>Pseudomonadati</taxon>
        <taxon>Pseudomonadota</taxon>
        <taxon>Betaproteobacteria</taxon>
        <taxon>Burkholderiales</taxon>
        <taxon>Burkholderiaceae</taxon>
        <taxon>Paraburkholderia</taxon>
    </lineage>
</organism>